<dbReference type="Gene3D" id="3.40.50.410">
    <property type="entry name" value="von Willebrand factor, type A domain"/>
    <property type="match status" value="1"/>
</dbReference>
<feature type="signal peptide" evidence="1">
    <location>
        <begin position="1"/>
        <end position="19"/>
    </location>
</feature>
<dbReference type="Pfam" id="PF00092">
    <property type="entry name" value="VWA"/>
    <property type="match status" value="1"/>
</dbReference>
<evidence type="ECO:0000313" key="4">
    <source>
        <dbReference type="Proteomes" id="UP001163046"/>
    </source>
</evidence>
<dbReference type="SUPFAM" id="SSF53300">
    <property type="entry name" value="vWA-like"/>
    <property type="match status" value="1"/>
</dbReference>
<organism evidence="3 4">
    <name type="scientific">Desmophyllum pertusum</name>
    <dbReference type="NCBI Taxonomy" id="174260"/>
    <lineage>
        <taxon>Eukaryota</taxon>
        <taxon>Metazoa</taxon>
        <taxon>Cnidaria</taxon>
        <taxon>Anthozoa</taxon>
        <taxon>Hexacorallia</taxon>
        <taxon>Scleractinia</taxon>
        <taxon>Caryophylliina</taxon>
        <taxon>Caryophylliidae</taxon>
        <taxon>Desmophyllum</taxon>
    </lineage>
</organism>
<accession>A0A9W9Z5R2</accession>
<dbReference type="InterPro" id="IPR002035">
    <property type="entry name" value="VWF_A"/>
</dbReference>
<dbReference type="EMBL" id="MU826829">
    <property type="protein sequence ID" value="KAJ7373869.1"/>
    <property type="molecule type" value="Genomic_DNA"/>
</dbReference>
<feature type="chain" id="PRO_5040739857" description="VWFA domain-containing protein" evidence="1">
    <location>
        <begin position="20"/>
        <end position="135"/>
    </location>
</feature>
<gene>
    <name evidence="3" type="ORF">OS493_009191</name>
</gene>
<evidence type="ECO:0000313" key="3">
    <source>
        <dbReference type="EMBL" id="KAJ7373869.1"/>
    </source>
</evidence>
<dbReference type="PANTHER" id="PTHR24020:SF20">
    <property type="entry name" value="PH DOMAIN-CONTAINING PROTEIN"/>
    <property type="match status" value="1"/>
</dbReference>
<feature type="domain" description="VWFA" evidence="2">
    <location>
        <begin position="31"/>
        <end position="81"/>
    </location>
</feature>
<reference evidence="3" key="1">
    <citation type="submission" date="2023-01" db="EMBL/GenBank/DDBJ databases">
        <title>Genome assembly of the deep-sea coral Lophelia pertusa.</title>
        <authorList>
            <person name="Herrera S."/>
            <person name="Cordes E."/>
        </authorList>
    </citation>
    <scope>NUCLEOTIDE SEQUENCE</scope>
    <source>
        <strain evidence="3">USNM1676648</strain>
        <tissue evidence="3">Polyp</tissue>
    </source>
</reference>
<dbReference type="InterPro" id="IPR050525">
    <property type="entry name" value="ECM_Assembly_Org"/>
</dbReference>
<protein>
    <recommendedName>
        <fullName evidence="2">VWFA domain-containing protein</fullName>
    </recommendedName>
</protein>
<dbReference type="PROSITE" id="PS50234">
    <property type="entry name" value="VWFA"/>
    <property type="match status" value="1"/>
</dbReference>
<dbReference type="InterPro" id="IPR036465">
    <property type="entry name" value="vWFA_dom_sf"/>
</dbReference>
<dbReference type="PANTHER" id="PTHR24020">
    <property type="entry name" value="COLLAGEN ALPHA"/>
    <property type="match status" value="1"/>
</dbReference>
<evidence type="ECO:0000259" key="2">
    <source>
        <dbReference type="PROSITE" id="PS50234"/>
    </source>
</evidence>
<evidence type="ECO:0000256" key="1">
    <source>
        <dbReference type="SAM" id="SignalP"/>
    </source>
</evidence>
<dbReference type="AlphaFoldDB" id="A0A9W9Z5R2"/>
<name>A0A9W9Z5R2_9CNID</name>
<comment type="caution">
    <text evidence="3">The sequence shown here is derived from an EMBL/GenBank/DDBJ whole genome shotgun (WGS) entry which is preliminary data.</text>
</comment>
<keyword evidence="4" id="KW-1185">Reference proteome</keyword>
<proteinExistence type="predicted"/>
<sequence>MAILVTCFVLLSLPRLSLSAPAPPPCSSPVDVAFLIDSSGSLSGTQYQKEKNFVKEVAKSFGSSTRPGSSSHSSVQYLSFSKGSIRPVSDRGQVRKAVDGLPHERGFTRIDRALVKLKLPRSSQEAERACLRLPC</sequence>
<keyword evidence="1" id="KW-0732">Signal</keyword>
<dbReference type="Proteomes" id="UP001163046">
    <property type="component" value="Unassembled WGS sequence"/>
</dbReference>